<name>A0A562VA15_9ACTN</name>
<dbReference type="AlphaFoldDB" id="A0A562VA15"/>
<keyword evidence="4" id="KW-1185">Reference proteome</keyword>
<feature type="region of interest" description="Disordered" evidence="2">
    <location>
        <begin position="34"/>
        <end position="56"/>
    </location>
</feature>
<evidence type="ECO:0000313" key="3">
    <source>
        <dbReference type="EMBL" id="TWJ14712.1"/>
    </source>
</evidence>
<dbReference type="OrthoDB" id="1121111at2"/>
<reference evidence="3 4" key="1">
    <citation type="journal article" date="2013" name="Stand. Genomic Sci.">
        <title>Genomic Encyclopedia of Type Strains, Phase I: The one thousand microbial genomes (KMG-I) project.</title>
        <authorList>
            <person name="Kyrpides N.C."/>
            <person name="Woyke T."/>
            <person name="Eisen J.A."/>
            <person name="Garrity G."/>
            <person name="Lilburn T.G."/>
            <person name="Beck B.J."/>
            <person name="Whitman W.B."/>
            <person name="Hugenholtz P."/>
            <person name="Klenk H.P."/>
        </authorList>
    </citation>
    <scope>NUCLEOTIDE SEQUENCE [LARGE SCALE GENOMIC DNA]</scope>
    <source>
        <strain evidence="3 4">DSM 45044</strain>
    </source>
</reference>
<proteinExistence type="predicted"/>
<dbReference type="EMBL" id="VLLL01000005">
    <property type="protein sequence ID" value="TWJ14712.1"/>
    <property type="molecule type" value="Genomic_DNA"/>
</dbReference>
<comment type="caution">
    <text evidence="3">The sequence shown here is derived from an EMBL/GenBank/DDBJ whole genome shotgun (WGS) entry which is preliminary data.</text>
</comment>
<dbReference type="Proteomes" id="UP000321617">
    <property type="component" value="Unassembled WGS sequence"/>
</dbReference>
<feature type="zinc finger region" description="dksA C4-type" evidence="1">
    <location>
        <begin position="87"/>
        <end position="111"/>
    </location>
</feature>
<accession>A0A562VA15</accession>
<sequence length="119" mass="13550">MSNQTGPLDAREHEQLRARLRRDAARLRDHLAGVAMSRRLRSSTPHPERADTDEDLRAARNALRVRRALDGTLAALRRMADDEYGRCVHCGEPMEARRLRVEPTVTACPDCERPDRDPV</sequence>
<evidence type="ECO:0000256" key="1">
    <source>
        <dbReference type="PROSITE-ProRule" id="PRU00510"/>
    </source>
</evidence>
<dbReference type="Gene3D" id="1.20.120.910">
    <property type="entry name" value="DksA, coiled-coil domain"/>
    <property type="match status" value="1"/>
</dbReference>
<dbReference type="SUPFAM" id="SSF57716">
    <property type="entry name" value="Glucocorticoid receptor-like (DNA-binding domain)"/>
    <property type="match status" value="1"/>
</dbReference>
<organism evidence="3 4">
    <name type="scientific">Stackebrandtia albiflava</name>
    <dbReference type="NCBI Taxonomy" id="406432"/>
    <lineage>
        <taxon>Bacteria</taxon>
        <taxon>Bacillati</taxon>
        <taxon>Actinomycetota</taxon>
        <taxon>Actinomycetes</taxon>
        <taxon>Glycomycetales</taxon>
        <taxon>Glycomycetaceae</taxon>
        <taxon>Stackebrandtia</taxon>
    </lineage>
</organism>
<dbReference type="PROSITE" id="PS51128">
    <property type="entry name" value="ZF_DKSA_2"/>
    <property type="match status" value="1"/>
</dbReference>
<dbReference type="PANTHER" id="PTHR33823">
    <property type="entry name" value="RNA POLYMERASE-BINDING TRANSCRIPTION FACTOR DKSA-RELATED"/>
    <property type="match status" value="1"/>
</dbReference>
<dbReference type="PANTHER" id="PTHR33823:SF2">
    <property type="entry name" value="RNA POLYMERASE-BINDING TRANSCRIPTION FACTOR DKSA"/>
    <property type="match status" value="1"/>
</dbReference>
<protein>
    <submittedName>
        <fullName evidence="3">TraR/DksA family transcriptional regulator</fullName>
    </submittedName>
</protein>
<evidence type="ECO:0000313" key="4">
    <source>
        <dbReference type="Proteomes" id="UP000321617"/>
    </source>
</evidence>
<dbReference type="RefSeq" id="WP_147132210.1">
    <property type="nucleotide sequence ID" value="NZ_BAABIJ010000001.1"/>
</dbReference>
<feature type="compositionally biased region" description="Basic and acidic residues" evidence="2">
    <location>
        <begin position="46"/>
        <end position="56"/>
    </location>
</feature>
<gene>
    <name evidence="3" type="ORF">LX16_0401</name>
</gene>
<evidence type="ECO:0000256" key="2">
    <source>
        <dbReference type="SAM" id="MobiDB-lite"/>
    </source>
</evidence>